<dbReference type="InterPro" id="IPR058582">
    <property type="entry name" value="KH_NusA_2nd"/>
</dbReference>
<evidence type="ECO:0000259" key="9">
    <source>
        <dbReference type="SMART" id="SM00316"/>
    </source>
</evidence>
<name>A0A2M8LHF9_9BACT</name>
<dbReference type="NCBIfam" id="TIGR01953">
    <property type="entry name" value="NusA"/>
    <property type="match status" value="1"/>
</dbReference>
<dbReference type="GO" id="GO:0005829">
    <property type="term" value="C:cytosol"/>
    <property type="evidence" value="ECO:0007669"/>
    <property type="project" value="TreeGrafter"/>
</dbReference>
<keyword evidence="3 7" id="KW-0889">Transcription antitermination</keyword>
<dbReference type="PROSITE" id="PS50084">
    <property type="entry name" value="KH_TYPE_1"/>
    <property type="match status" value="1"/>
</dbReference>
<dbReference type="FunFam" id="3.30.300.20:FF:000005">
    <property type="entry name" value="Transcription termination/antitermination protein NusA"/>
    <property type="match status" value="1"/>
</dbReference>
<dbReference type="PANTHER" id="PTHR22648:SF0">
    <property type="entry name" value="TRANSCRIPTION TERMINATION_ANTITERMINATION PROTEIN NUSA"/>
    <property type="match status" value="1"/>
</dbReference>
<dbReference type="InterPro" id="IPR025249">
    <property type="entry name" value="TF_NusA_KH_1st"/>
</dbReference>
<dbReference type="Proteomes" id="UP000231436">
    <property type="component" value="Unassembled WGS sequence"/>
</dbReference>
<dbReference type="InterPro" id="IPR012340">
    <property type="entry name" value="NA-bd_OB-fold"/>
</dbReference>
<dbReference type="Pfam" id="PF08529">
    <property type="entry name" value="NusA_N"/>
    <property type="match status" value="1"/>
</dbReference>
<dbReference type="Gene3D" id="3.30.300.20">
    <property type="match status" value="2"/>
</dbReference>
<evidence type="ECO:0000313" key="12">
    <source>
        <dbReference type="Proteomes" id="UP000231436"/>
    </source>
</evidence>
<dbReference type="PANTHER" id="PTHR22648">
    <property type="entry name" value="TRANSCRIPTION TERMINATION FACTOR NUSA"/>
    <property type="match status" value="1"/>
</dbReference>
<organism evidence="11 12">
    <name type="scientific">Candidatus Uhrbacteria bacterium CG10_big_fil_rev_8_21_14_0_10_48_16</name>
    <dbReference type="NCBI Taxonomy" id="1975038"/>
    <lineage>
        <taxon>Bacteria</taxon>
        <taxon>Candidatus Uhriibacteriota</taxon>
    </lineage>
</organism>
<accession>A0A2M8LHF9</accession>
<dbReference type="InterPro" id="IPR013735">
    <property type="entry name" value="TF_NusA_N"/>
</dbReference>
<gene>
    <name evidence="7 11" type="primary">nusA</name>
    <name evidence="11" type="ORF">COV05_01605</name>
</gene>
<keyword evidence="1 7" id="KW-0806">Transcription termination</keyword>
<feature type="domain" description="K Homology" evidence="10">
    <location>
        <begin position="349"/>
        <end position="417"/>
    </location>
</feature>
<dbReference type="InterPro" id="IPR003029">
    <property type="entry name" value="S1_domain"/>
</dbReference>
<comment type="subunit">
    <text evidence="7">Monomer. Binds directly to the core enzyme of the DNA-dependent RNA polymerase and to nascent RNA.</text>
</comment>
<dbReference type="GO" id="GO:0003700">
    <property type="term" value="F:DNA-binding transcription factor activity"/>
    <property type="evidence" value="ECO:0007669"/>
    <property type="project" value="InterPro"/>
</dbReference>
<comment type="function">
    <text evidence="7">Participates in both transcription termination and antitermination.</text>
</comment>
<keyword evidence="6 7" id="KW-0804">Transcription</keyword>
<dbReference type="InterPro" id="IPR015946">
    <property type="entry name" value="KH_dom-like_a/b"/>
</dbReference>
<evidence type="ECO:0000256" key="6">
    <source>
        <dbReference type="ARBA" id="ARBA00023163"/>
    </source>
</evidence>
<dbReference type="GO" id="GO:0003723">
    <property type="term" value="F:RNA binding"/>
    <property type="evidence" value="ECO:0007669"/>
    <property type="project" value="UniProtKB-UniRule"/>
</dbReference>
<reference evidence="12" key="1">
    <citation type="submission" date="2017-09" db="EMBL/GenBank/DDBJ databases">
        <title>Depth-based differentiation of microbial function through sediment-hosted aquifers and enrichment of novel symbionts in the deep terrestrial subsurface.</title>
        <authorList>
            <person name="Probst A.J."/>
            <person name="Ladd B."/>
            <person name="Jarett J.K."/>
            <person name="Geller-Mcgrath D.E."/>
            <person name="Sieber C.M.K."/>
            <person name="Emerson J.B."/>
            <person name="Anantharaman K."/>
            <person name="Thomas B.C."/>
            <person name="Malmstrom R."/>
            <person name="Stieglmeier M."/>
            <person name="Klingl A."/>
            <person name="Woyke T."/>
            <person name="Ryan C.M."/>
            <person name="Banfield J.F."/>
        </authorList>
    </citation>
    <scope>NUCLEOTIDE SEQUENCE [LARGE SCALE GENOMIC DNA]</scope>
</reference>
<dbReference type="EMBL" id="PFEU01000008">
    <property type="protein sequence ID" value="PJE76874.1"/>
    <property type="molecule type" value="Genomic_DNA"/>
</dbReference>
<evidence type="ECO:0000256" key="4">
    <source>
        <dbReference type="ARBA" id="ARBA00022884"/>
    </source>
</evidence>
<dbReference type="FunFam" id="3.30.300.20:FF:000002">
    <property type="entry name" value="Transcription termination/antitermination protein NusA"/>
    <property type="match status" value="1"/>
</dbReference>
<comment type="caution">
    <text evidence="11">The sequence shown here is derived from an EMBL/GenBank/DDBJ whole genome shotgun (WGS) entry which is preliminary data.</text>
</comment>
<proteinExistence type="inferred from homology"/>
<dbReference type="SUPFAM" id="SSF50249">
    <property type="entry name" value="Nucleic acid-binding proteins"/>
    <property type="match status" value="1"/>
</dbReference>
<evidence type="ECO:0000256" key="7">
    <source>
        <dbReference type="HAMAP-Rule" id="MF_00945"/>
    </source>
</evidence>
<feature type="domain" description="S1 motif" evidence="9">
    <location>
        <begin position="180"/>
        <end position="246"/>
    </location>
</feature>
<keyword evidence="2 7" id="KW-0963">Cytoplasm</keyword>
<protein>
    <recommendedName>
        <fullName evidence="7">Transcription termination/antitermination protein NusA</fullName>
    </recommendedName>
</protein>
<dbReference type="GO" id="GO:0006353">
    <property type="term" value="P:DNA-templated transcription termination"/>
    <property type="evidence" value="ECO:0007669"/>
    <property type="project" value="UniProtKB-UniRule"/>
</dbReference>
<evidence type="ECO:0000256" key="8">
    <source>
        <dbReference type="SAM" id="MobiDB-lite"/>
    </source>
</evidence>
<dbReference type="SUPFAM" id="SSF69705">
    <property type="entry name" value="Transcription factor NusA, N-terminal domain"/>
    <property type="match status" value="1"/>
</dbReference>
<dbReference type="CDD" id="cd22529">
    <property type="entry name" value="KH-II_NusA_rpt2"/>
    <property type="match status" value="1"/>
</dbReference>
<evidence type="ECO:0000259" key="10">
    <source>
        <dbReference type="SMART" id="SM00322"/>
    </source>
</evidence>
<dbReference type="InterPro" id="IPR036555">
    <property type="entry name" value="NusA_N_sf"/>
</dbReference>
<dbReference type="CDD" id="cd02134">
    <property type="entry name" value="KH-II_NusA_rpt1"/>
    <property type="match status" value="1"/>
</dbReference>
<feature type="compositionally biased region" description="Acidic residues" evidence="8">
    <location>
        <begin position="419"/>
        <end position="429"/>
    </location>
</feature>
<dbReference type="SMART" id="SM00322">
    <property type="entry name" value="KH"/>
    <property type="match status" value="2"/>
</dbReference>
<dbReference type="AlphaFoldDB" id="A0A2M8LHF9"/>
<keyword evidence="4 7" id="KW-0694">RNA-binding</keyword>
<dbReference type="InterPro" id="IPR004087">
    <property type="entry name" value="KH_dom"/>
</dbReference>
<evidence type="ECO:0000256" key="1">
    <source>
        <dbReference type="ARBA" id="ARBA00022472"/>
    </source>
</evidence>
<dbReference type="SMART" id="SM00316">
    <property type="entry name" value="S1"/>
    <property type="match status" value="1"/>
</dbReference>
<dbReference type="Pfam" id="PF13184">
    <property type="entry name" value="KH_NusA_1st"/>
    <property type="match status" value="1"/>
</dbReference>
<evidence type="ECO:0000256" key="5">
    <source>
        <dbReference type="ARBA" id="ARBA00023015"/>
    </source>
</evidence>
<evidence type="ECO:0000256" key="2">
    <source>
        <dbReference type="ARBA" id="ARBA00022490"/>
    </source>
</evidence>
<dbReference type="Pfam" id="PF26594">
    <property type="entry name" value="KH_NusA_2nd"/>
    <property type="match status" value="1"/>
</dbReference>
<evidence type="ECO:0000256" key="3">
    <source>
        <dbReference type="ARBA" id="ARBA00022814"/>
    </source>
</evidence>
<evidence type="ECO:0000313" key="11">
    <source>
        <dbReference type="EMBL" id="PJE76874.1"/>
    </source>
</evidence>
<sequence length="429" mass="47315">MSSPIEQAIRQICEEKGLAYESVIDAIQSALAAAYRKDFGDKNSNIEVEFDPATAESRIFDVKTVVEDIDLEELEKLEGERRERAEAFARQIEEARKNGERIPAISVEDEMGQRYNPKTDIMVSEAQVLKMGSKLGDVIRTEMPTPGGFGRMAAMTAKQVITQKLREAEREIIFSEFKEHEGTIMNGTVQRREGRIVLVDLGRTTAVMRSEDQIPTERYNPGDRIKVFVRQVGLTTKGPEILVSRTAEEMVQTLFEFEIPEIGEGLVQIKGIAREAGSRSKVAVSTSDQNIDPIGACIGQRGTRIQTIIAELGGEKIDIIEWSEDPSVFISNALSPAKITSLVLQEEEKSAFVKVKEDQLSLAIGKGGQNVRLAAKITGWKINISGDEEAKEETETISSEEPAVAPTEEGGAETVAEPQTEEAIQETEN</sequence>
<dbReference type="Gene3D" id="2.40.50.140">
    <property type="entry name" value="Nucleic acid-binding proteins"/>
    <property type="match status" value="1"/>
</dbReference>
<feature type="domain" description="K Homology" evidence="10">
    <location>
        <begin position="276"/>
        <end position="348"/>
    </location>
</feature>
<keyword evidence="5 7" id="KW-0805">Transcription regulation</keyword>
<dbReference type="CDD" id="cd04455">
    <property type="entry name" value="S1_NusA"/>
    <property type="match status" value="1"/>
</dbReference>
<dbReference type="InterPro" id="IPR010213">
    <property type="entry name" value="TF_NusA"/>
</dbReference>
<dbReference type="Gene3D" id="3.30.1480.10">
    <property type="entry name" value="NusA, N-terminal domain"/>
    <property type="match status" value="1"/>
</dbReference>
<feature type="region of interest" description="Disordered" evidence="8">
    <location>
        <begin position="386"/>
        <end position="429"/>
    </location>
</feature>
<comment type="similarity">
    <text evidence="7">Belongs to the NusA family.</text>
</comment>
<dbReference type="InterPro" id="IPR009019">
    <property type="entry name" value="KH_sf_prok-type"/>
</dbReference>
<dbReference type="SUPFAM" id="SSF54814">
    <property type="entry name" value="Prokaryotic type KH domain (KH-domain type II)"/>
    <property type="match status" value="2"/>
</dbReference>
<dbReference type="InterPro" id="IPR030842">
    <property type="entry name" value="TF_NusA_bacterial"/>
</dbReference>
<dbReference type="HAMAP" id="MF_00945_B">
    <property type="entry name" value="NusA_B"/>
    <property type="match status" value="1"/>
</dbReference>
<dbReference type="GO" id="GO:0031564">
    <property type="term" value="P:transcription antitermination"/>
    <property type="evidence" value="ECO:0007669"/>
    <property type="project" value="UniProtKB-UniRule"/>
</dbReference>
<comment type="subcellular location">
    <subcellularLocation>
        <location evidence="7">Cytoplasm</location>
    </subcellularLocation>
</comment>